<dbReference type="OrthoDB" id="3127385at2759"/>
<sequence length="392" mass="42965">MPTGNRLVQKNGVVVLARRVTPQPTGMGDEYCSTSVYCNYWPTFYNQLDSTVGIFIIPDGDNVDAVVERLASDRTTNWNHYFVDKNSHSGTLSLMVAQPGHRVFYFGGYTANVSGLVGGINDSDNNGDGKARSKKARQLHLPPIQELGRSDLVTAVAAKSPNPTSPSEETQSTSIQTPLSSPDTSTPLGNSISSTQEQQASLTPGPNSTSPATPTANRHTKGEIIGGIVGGVVFLAFVLALLWIWMKKRQRDQSRERDDPKPTSIVQVPQGPGIVPYSPGSSTNHVADTSIVSLNPHKRSTNPPQQNPPVSTGRDQNDELVSRLRWGNLKLQQRPATRGGHRLWQQSDSELEEHRRRVRVHEDSGWRMGQQDVASNDLNEMELEVPPDYTEA</sequence>
<keyword evidence="2" id="KW-0812">Transmembrane</keyword>
<dbReference type="EMBL" id="ML179964">
    <property type="protein sequence ID" value="THU79876.1"/>
    <property type="molecule type" value="Genomic_DNA"/>
</dbReference>
<dbReference type="Proteomes" id="UP000297245">
    <property type="component" value="Unassembled WGS sequence"/>
</dbReference>
<feature type="compositionally biased region" description="Polar residues" evidence="1">
    <location>
        <begin position="179"/>
        <end position="217"/>
    </location>
</feature>
<evidence type="ECO:0000256" key="1">
    <source>
        <dbReference type="SAM" id="MobiDB-lite"/>
    </source>
</evidence>
<feature type="compositionally biased region" description="Acidic residues" evidence="1">
    <location>
        <begin position="379"/>
        <end position="392"/>
    </location>
</feature>
<dbReference type="AlphaFoldDB" id="A0A4S8KVD3"/>
<evidence type="ECO:0008006" key="6">
    <source>
        <dbReference type="Google" id="ProtNLM"/>
    </source>
</evidence>
<evidence type="ECO:0000313" key="5">
    <source>
        <dbReference type="Proteomes" id="UP000297245"/>
    </source>
</evidence>
<dbReference type="EMBL" id="ML181090">
    <property type="protein sequence ID" value="THU76200.1"/>
    <property type="molecule type" value="Genomic_DNA"/>
</dbReference>
<evidence type="ECO:0000313" key="3">
    <source>
        <dbReference type="EMBL" id="THU76200.1"/>
    </source>
</evidence>
<feature type="region of interest" description="Disordered" evidence="1">
    <location>
        <begin position="251"/>
        <end position="316"/>
    </location>
</feature>
<feature type="region of interest" description="Disordered" evidence="1">
    <location>
        <begin position="362"/>
        <end position="392"/>
    </location>
</feature>
<gene>
    <name evidence="4" type="ORF">K435DRAFT_845312</name>
    <name evidence="3" type="ORF">K435DRAFT_846674</name>
</gene>
<organism evidence="4 5">
    <name type="scientific">Dendrothele bispora (strain CBS 962.96)</name>
    <dbReference type="NCBI Taxonomy" id="1314807"/>
    <lineage>
        <taxon>Eukaryota</taxon>
        <taxon>Fungi</taxon>
        <taxon>Dikarya</taxon>
        <taxon>Basidiomycota</taxon>
        <taxon>Agaricomycotina</taxon>
        <taxon>Agaricomycetes</taxon>
        <taxon>Agaricomycetidae</taxon>
        <taxon>Agaricales</taxon>
        <taxon>Agaricales incertae sedis</taxon>
        <taxon>Dendrothele</taxon>
    </lineage>
</organism>
<keyword evidence="2" id="KW-1133">Transmembrane helix</keyword>
<feature type="compositionally biased region" description="Basic and acidic residues" evidence="1">
    <location>
        <begin position="251"/>
        <end position="261"/>
    </location>
</feature>
<protein>
    <recommendedName>
        <fullName evidence="6">Mid2 domain-containing protein</fullName>
    </recommendedName>
</protein>
<feature type="region of interest" description="Disordered" evidence="1">
    <location>
        <begin position="158"/>
        <end position="218"/>
    </location>
</feature>
<feature type="region of interest" description="Disordered" evidence="1">
    <location>
        <begin position="121"/>
        <end position="143"/>
    </location>
</feature>
<proteinExistence type="predicted"/>
<feature type="compositionally biased region" description="Polar residues" evidence="1">
    <location>
        <begin position="301"/>
        <end position="314"/>
    </location>
</feature>
<feature type="transmembrane region" description="Helical" evidence="2">
    <location>
        <begin position="224"/>
        <end position="245"/>
    </location>
</feature>
<name>A0A4S8KVD3_DENBC</name>
<reference evidence="4 5" key="1">
    <citation type="journal article" date="2019" name="Nat. Ecol. Evol.">
        <title>Megaphylogeny resolves global patterns of mushroom evolution.</title>
        <authorList>
            <person name="Varga T."/>
            <person name="Krizsan K."/>
            <person name="Foldi C."/>
            <person name="Dima B."/>
            <person name="Sanchez-Garcia M."/>
            <person name="Sanchez-Ramirez S."/>
            <person name="Szollosi G.J."/>
            <person name="Szarkandi J.G."/>
            <person name="Papp V."/>
            <person name="Albert L."/>
            <person name="Andreopoulos W."/>
            <person name="Angelini C."/>
            <person name="Antonin V."/>
            <person name="Barry K.W."/>
            <person name="Bougher N.L."/>
            <person name="Buchanan P."/>
            <person name="Buyck B."/>
            <person name="Bense V."/>
            <person name="Catcheside P."/>
            <person name="Chovatia M."/>
            <person name="Cooper J."/>
            <person name="Damon W."/>
            <person name="Desjardin D."/>
            <person name="Finy P."/>
            <person name="Geml J."/>
            <person name="Haridas S."/>
            <person name="Hughes K."/>
            <person name="Justo A."/>
            <person name="Karasinski D."/>
            <person name="Kautmanova I."/>
            <person name="Kiss B."/>
            <person name="Kocsube S."/>
            <person name="Kotiranta H."/>
            <person name="LaButti K.M."/>
            <person name="Lechner B.E."/>
            <person name="Liimatainen K."/>
            <person name="Lipzen A."/>
            <person name="Lukacs Z."/>
            <person name="Mihaltcheva S."/>
            <person name="Morgado L.N."/>
            <person name="Niskanen T."/>
            <person name="Noordeloos M.E."/>
            <person name="Ohm R.A."/>
            <person name="Ortiz-Santana B."/>
            <person name="Ovrebo C."/>
            <person name="Racz N."/>
            <person name="Riley R."/>
            <person name="Savchenko A."/>
            <person name="Shiryaev A."/>
            <person name="Soop K."/>
            <person name="Spirin V."/>
            <person name="Szebenyi C."/>
            <person name="Tomsovsky M."/>
            <person name="Tulloss R.E."/>
            <person name="Uehling J."/>
            <person name="Grigoriev I.V."/>
            <person name="Vagvolgyi C."/>
            <person name="Papp T."/>
            <person name="Martin F.M."/>
            <person name="Miettinen O."/>
            <person name="Hibbett D.S."/>
            <person name="Nagy L.G."/>
        </authorList>
    </citation>
    <scope>NUCLEOTIDE SEQUENCE [LARGE SCALE GENOMIC DNA]</scope>
    <source>
        <strain evidence="4 5">CBS 962.96</strain>
    </source>
</reference>
<keyword evidence="5" id="KW-1185">Reference proteome</keyword>
<keyword evidence="2" id="KW-0472">Membrane</keyword>
<feature type="compositionally biased region" description="Low complexity" evidence="1">
    <location>
        <begin position="160"/>
        <end position="178"/>
    </location>
</feature>
<accession>A0A4S8KVD3</accession>
<evidence type="ECO:0000256" key="2">
    <source>
        <dbReference type="SAM" id="Phobius"/>
    </source>
</evidence>
<evidence type="ECO:0000313" key="4">
    <source>
        <dbReference type="EMBL" id="THU79876.1"/>
    </source>
</evidence>
<feature type="compositionally biased region" description="Polar residues" evidence="1">
    <location>
        <begin position="279"/>
        <end position="293"/>
    </location>
</feature>